<dbReference type="eggNOG" id="COG0367">
    <property type="taxonomic scope" value="Bacteria"/>
</dbReference>
<keyword evidence="14" id="KW-1185">Reference proteome</keyword>
<feature type="site" description="Important for beta-aspartyl-AMP intermediate formation" evidence="11">
    <location>
        <position position="367"/>
    </location>
</feature>
<dbReference type="EC" id="6.3.5.4" evidence="3"/>
<dbReference type="SUPFAM" id="SSF52402">
    <property type="entry name" value="Adenine nucleotide alpha hydrolases-like"/>
    <property type="match status" value="1"/>
</dbReference>
<keyword evidence="5 10" id="KW-0067">ATP-binding</keyword>
<dbReference type="KEGG" id="atm:ANT_26200"/>
<name>E8N097_ANATU</name>
<evidence type="ECO:0000256" key="5">
    <source>
        <dbReference type="ARBA" id="ARBA00022840"/>
    </source>
</evidence>
<evidence type="ECO:0000256" key="8">
    <source>
        <dbReference type="ARBA" id="ARBA00048741"/>
    </source>
</evidence>
<comment type="catalytic activity">
    <reaction evidence="8">
        <text>L-aspartate + L-glutamine + ATP + H2O = L-asparagine + L-glutamate + AMP + diphosphate + H(+)</text>
        <dbReference type="Rhea" id="RHEA:12228"/>
        <dbReference type="ChEBI" id="CHEBI:15377"/>
        <dbReference type="ChEBI" id="CHEBI:15378"/>
        <dbReference type="ChEBI" id="CHEBI:29985"/>
        <dbReference type="ChEBI" id="CHEBI:29991"/>
        <dbReference type="ChEBI" id="CHEBI:30616"/>
        <dbReference type="ChEBI" id="CHEBI:33019"/>
        <dbReference type="ChEBI" id="CHEBI:58048"/>
        <dbReference type="ChEBI" id="CHEBI:58359"/>
        <dbReference type="ChEBI" id="CHEBI:456215"/>
        <dbReference type="EC" id="6.3.5.4"/>
    </reaction>
</comment>
<evidence type="ECO:0000256" key="7">
    <source>
        <dbReference type="ARBA" id="ARBA00022962"/>
    </source>
</evidence>
<keyword evidence="4 10" id="KW-0547">Nucleotide-binding</keyword>
<keyword evidence="7 9" id="KW-0315">Glutamine amidotransferase</keyword>
<dbReference type="GO" id="GO:0006529">
    <property type="term" value="P:asparagine biosynthetic process"/>
    <property type="evidence" value="ECO:0007669"/>
    <property type="project" value="UniProtKB-KW"/>
</dbReference>
<dbReference type="InterPro" id="IPR033738">
    <property type="entry name" value="AsnB_N"/>
</dbReference>
<proteinExistence type="inferred from homology"/>
<evidence type="ECO:0000256" key="10">
    <source>
        <dbReference type="PIRSR" id="PIRSR001589-2"/>
    </source>
</evidence>
<dbReference type="GO" id="GO:0005524">
    <property type="term" value="F:ATP binding"/>
    <property type="evidence" value="ECO:0007669"/>
    <property type="project" value="UniProtKB-KW"/>
</dbReference>
<protein>
    <recommendedName>
        <fullName evidence="3">asparagine synthase (glutamine-hydrolyzing)</fullName>
        <ecNumber evidence="3">6.3.5.4</ecNumber>
    </recommendedName>
</protein>
<evidence type="ECO:0000313" key="13">
    <source>
        <dbReference type="EMBL" id="BAJ64646.1"/>
    </source>
</evidence>
<dbReference type="HOGENOM" id="CLU_014658_3_1_0"/>
<feature type="active site" description="For GATase activity" evidence="9">
    <location>
        <position position="2"/>
    </location>
</feature>
<evidence type="ECO:0000256" key="9">
    <source>
        <dbReference type="PIRSR" id="PIRSR001589-1"/>
    </source>
</evidence>
<dbReference type="Pfam" id="PF00733">
    <property type="entry name" value="Asn_synthase"/>
    <property type="match status" value="1"/>
</dbReference>
<organism evidence="13 14">
    <name type="scientific">Anaerolinea thermophila (strain DSM 14523 / JCM 11388 / NBRC 100420 / UNI-1)</name>
    <dbReference type="NCBI Taxonomy" id="926569"/>
    <lineage>
        <taxon>Bacteria</taxon>
        <taxon>Bacillati</taxon>
        <taxon>Chloroflexota</taxon>
        <taxon>Anaerolineae</taxon>
        <taxon>Anaerolineales</taxon>
        <taxon>Anaerolineaceae</taxon>
        <taxon>Anaerolinea</taxon>
    </lineage>
</organism>
<dbReference type="InParanoid" id="E8N097"/>
<dbReference type="Proteomes" id="UP000008922">
    <property type="component" value="Chromosome"/>
</dbReference>
<keyword evidence="9" id="KW-0028">Amino-acid biosynthesis</keyword>
<dbReference type="InterPro" id="IPR006426">
    <property type="entry name" value="Asn_synth_AEB"/>
</dbReference>
<dbReference type="PROSITE" id="PS51278">
    <property type="entry name" value="GATASE_TYPE_2"/>
    <property type="match status" value="1"/>
</dbReference>
<comment type="similarity">
    <text evidence="2">Belongs to the asparagine synthetase family.</text>
</comment>
<evidence type="ECO:0000259" key="12">
    <source>
        <dbReference type="PROSITE" id="PS51278"/>
    </source>
</evidence>
<accession>E8N097</accession>
<sequence>MCGIVGEFRIQTRGHYFDLDFKKLTAMMSHRGPDDEGIWSDGMYCTLGFRRLSILDLSPMGHQPMLSQDGRYVIVINGEVYNFQEIRAQLEHLGIKFRSSGDTEVVLYALAEWGIEALERFNGMFALGFYDNVDKRLLLARDHAGIKPLYVLKNSCGVVFASQYDQILAHPWGRDLAFSQEGLAQYFRMGYIPAPYAIHQNVFMLEPGSWLEVQADGKERCGKYFEFPLYNRPSLFGSKAYEAVEAAIDSAVRRQMISDVPVGSFLSGGIDSPLVTAKMKAISNHSFKAFTIGVPSDSADESNNASQYAKELGVEHFVYSVTPDDALKLIDEIILSCSEPFADYSIFPTLLVSKFASREVKVILSGDGGDELFWGYPDRFIPVINSAHLFRYPKWIRSLYWHIFKHFSKNSRLWSVQYFNSIGEWYKGKHTHLSEGWACRIFPDLPEWPKNSDLFTYQGFHFDETAQWLRWNEFSGHLTMVLLKVDRASMYNSLEVRVPLLDKEVIETACQVDWRSCLDLRNRIGKIPLRQALSKYVTMQIIPKKGFTVPMAKWLRGPLRDLLEEKLLRLPGLLGLECDKESLSAYLNMHLTGKFDFSWGIWILLSAALWQEKVASKQ</sequence>
<dbReference type="PANTHER" id="PTHR43284">
    <property type="entry name" value="ASPARAGINE SYNTHETASE (GLUTAMINE-HYDROLYZING)"/>
    <property type="match status" value="1"/>
</dbReference>
<dbReference type="STRING" id="926569.ANT_26200"/>
<dbReference type="RefSeq" id="WP_013561000.1">
    <property type="nucleotide sequence ID" value="NC_014960.1"/>
</dbReference>
<dbReference type="InterPro" id="IPR017932">
    <property type="entry name" value="GATase_2_dom"/>
</dbReference>
<keyword evidence="13" id="KW-0436">Ligase</keyword>
<evidence type="ECO:0000256" key="2">
    <source>
        <dbReference type="ARBA" id="ARBA00005752"/>
    </source>
</evidence>
<feature type="binding site" evidence="10">
    <location>
        <begin position="365"/>
        <end position="366"/>
    </location>
    <ligand>
        <name>ATP</name>
        <dbReference type="ChEBI" id="CHEBI:30616"/>
    </ligand>
</feature>
<dbReference type="InterPro" id="IPR001962">
    <property type="entry name" value="Asn_synthase"/>
</dbReference>
<dbReference type="PIRSF" id="PIRSF001589">
    <property type="entry name" value="Asn_synthetase_glu-h"/>
    <property type="match status" value="1"/>
</dbReference>
<feature type="binding site" evidence="10">
    <location>
        <position position="292"/>
    </location>
    <ligand>
        <name>ATP</name>
        <dbReference type="ChEBI" id="CHEBI:30616"/>
    </ligand>
</feature>
<feature type="domain" description="Glutamine amidotransferase type-2" evidence="12">
    <location>
        <begin position="2"/>
        <end position="216"/>
    </location>
</feature>
<gene>
    <name evidence="13" type="ordered locus">ANT_26200</name>
</gene>
<dbReference type="Gene3D" id="3.40.50.620">
    <property type="entry name" value="HUPs"/>
    <property type="match status" value="1"/>
</dbReference>
<dbReference type="EMBL" id="AP012029">
    <property type="protein sequence ID" value="BAJ64646.1"/>
    <property type="molecule type" value="Genomic_DNA"/>
</dbReference>
<evidence type="ECO:0000256" key="1">
    <source>
        <dbReference type="ARBA" id="ARBA00005187"/>
    </source>
</evidence>
<evidence type="ECO:0000256" key="11">
    <source>
        <dbReference type="PIRSR" id="PIRSR001589-3"/>
    </source>
</evidence>
<dbReference type="SUPFAM" id="SSF56235">
    <property type="entry name" value="N-terminal nucleophile aminohydrolases (Ntn hydrolases)"/>
    <property type="match status" value="1"/>
</dbReference>
<dbReference type="InterPro" id="IPR014729">
    <property type="entry name" value="Rossmann-like_a/b/a_fold"/>
</dbReference>
<evidence type="ECO:0000256" key="3">
    <source>
        <dbReference type="ARBA" id="ARBA00012737"/>
    </source>
</evidence>
<dbReference type="InterPro" id="IPR051786">
    <property type="entry name" value="ASN_synthetase/amidase"/>
</dbReference>
<dbReference type="InterPro" id="IPR029055">
    <property type="entry name" value="Ntn_hydrolases_N"/>
</dbReference>
<dbReference type="CDD" id="cd00712">
    <property type="entry name" value="AsnB"/>
    <property type="match status" value="1"/>
</dbReference>
<dbReference type="AlphaFoldDB" id="E8N097"/>
<reference evidence="13 14" key="1">
    <citation type="submission" date="2010-12" db="EMBL/GenBank/DDBJ databases">
        <title>Whole genome sequence of Anaerolinea thermophila UNI-1.</title>
        <authorList>
            <person name="Narita-Yamada S."/>
            <person name="Kishi E."/>
            <person name="Watanabe Y."/>
            <person name="Takasaki K."/>
            <person name="Ankai A."/>
            <person name="Oguchi A."/>
            <person name="Fukui S."/>
            <person name="Takahashi M."/>
            <person name="Yashiro I."/>
            <person name="Hosoyama A."/>
            <person name="Sekiguchi Y."/>
            <person name="Hanada S."/>
            <person name="Fujita N."/>
        </authorList>
    </citation>
    <scope>NUCLEOTIDE SEQUENCE [LARGE SCALE GENOMIC DNA]</scope>
    <source>
        <strain evidence="14">DSM 14523 / JCM 11388 / NBRC 100420 / UNI-1</strain>
    </source>
</reference>
<dbReference type="GO" id="GO:0004066">
    <property type="term" value="F:asparagine synthase (glutamine-hydrolyzing) activity"/>
    <property type="evidence" value="ECO:0007669"/>
    <property type="project" value="UniProtKB-EC"/>
</dbReference>
<feature type="binding site" evidence="10">
    <location>
        <position position="102"/>
    </location>
    <ligand>
        <name>L-glutamine</name>
        <dbReference type="ChEBI" id="CHEBI:58359"/>
    </ligand>
</feature>
<keyword evidence="6 9" id="KW-0061">Asparagine biosynthesis</keyword>
<dbReference type="OrthoDB" id="9763290at2"/>
<evidence type="ECO:0000313" key="14">
    <source>
        <dbReference type="Proteomes" id="UP000008922"/>
    </source>
</evidence>
<dbReference type="NCBIfam" id="TIGR01536">
    <property type="entry name" value="asn_synth_AEB"/>
    <property type="match status" value="1"/>
</dbReference>
<evidence type="ECO:0000256" key="6">
    <source>
        <dbReference type="ARBA" id="ARBA00022888"/>
    </source>
</evidence>
<dbReference type="CDD" id="cd01991">
    <property type="entry name" value="Asn_synthase_B_C"/>
    <property type="match status" value="1"/>
</dbReference>
<dbReference type="PANTHER" id="PTHR43284:SF1">
    <property type="entry name" value="ASPARAGINE SYNTHETASE"/>
    <property type="match status" value="1"/>
</dbReference>
<evidence type="ECO:0000256" key="4">
    <source>
        <dbReference type="ARBA" id="ARBA00022741"/>
    </source>
</evidence>
<dbReference type="Pfam" id="PF13537">
    <property type="entry name" value="GATase_7"/>
    <property type="match status" value="1"/>
</dbReference>
<dbReference type="Gene3D" id="3.60.20.10">
    <property type="entry name" value="Glutamine Phosphoribosylpyrophosphate, subunit 1, domain 1"/>
    <property type="match status" value="1"/>
</dbReference>
<comment type="pathway">
    <text evidence="1">Amino-acid biosynthesis; L-asparagine biosynthesis; L-asparagine from L-aspartate (L-Gln route): step 1/1.</text>
</comment>